<dbReference type="Proteomes" id="UP000193986">
    <property type="component" value="Unassembled WGS sequence"/>
</dbReference>
<evidence type="ECO:0000313" key="2">
    <source>
        <dbReference type="EMBL" id="ORY31643.1"/>
    </source>
</evidence>
<dbReference type="InParanoid" id="A0A1Y2BA10"/>
<feature type="compositionally biased region" description="Polar residues" evidence="1">
    <location>
        <begin position="36"/>
        <end position="54"/>
    </location>
</feature>
<feature type="region of interest" description="Disordered" evidence="1">
    <location>
        <begin position="35"/>
        <end position="119"/>
    </location>
</feature>
<sequence length="322" mass="35186">MPTMDIVDWSLFPSLPLPGSSQTLTLDLRTLRGTVPPNTTSNVNSTHISKQQNKPLPALPTKQDAGRRPGIIRRASSFEDKRPGGNRAGVGAGTRSHARTASDSTLGRIPHSLPSTISRTPRRTTSITVQPAVSLHGSIPLSHARLQAIKLLKRIQALTPASRTGDVPQLPPSSAHLHPAAFITPLAIVLETLVNERTILRMADGEIKKHNLPVLRDGTTLQLAGEEGELDWRSVRLYVRAIGSVVDQILPLLRAVSSEEHRTKVEELEKQVKVYVGKIKKVFGEVAALYVDKYGFMRGWWDETDMKGAAGEVGRWGDLLDA</sequence>
<organism evidence="2 3">
    <name type="scientific">Naematelia encephala</name>
    <dbReference type="NCBI Taxonomy" id="71784"/>
    <lineage>
        <taxon>Eukaryota</taxon>
        <taxon>Fungi</taxon>
        <taxon>Dikarya</taxon>
        <taxon>Basidiomycota</taxon>
        <taxon>Agaricomycotina</taxon>
        <taxon>Tremellomycetes</taxon>
        <taxon>Tremellales</taxon>
        <taxon>Naemateliaceae</taxon>
        <taxon>Naematelia</taxon>
    </lineage>
</organism>
<proteinExistence type="predicted"/>
<keyword evidence="3" id="KW-1185">Reference proteome</keyword>
<accession>A0A1Y2BA10</accession>
<evidence type="ECO:0000313" key="3">
    <source>
        <dbReference type="Proteomes" id="UP000193986"/>
    </source>
</evidence>
<protein>
    <submittedName>
        <fullName evidence="2">Uncharacterized protein</fullName>
    </submittedName>
</protein>
<dbReference type="EMBL" id="MCFC01000014">
    <property type="protein sequence ID" value="ORY31643.1"/>
    <property type="molecule type" value="Genomic_DNA"/>
</dbReference>
<reference evidence="2 3" key="1">
    <citation type="submission" date="2016-07" db="EMBL/GenBank/DDBJ databases">
        <title>Pervasive Adenine N6-methylation of Active Genes in Fungi.</title>
        <authorList>
            <consortium name="DOE Joint Genome Institute"/>
            <person name="Mondo S.J."/>
            <person name="Dannebaum R.O."/>
            <person name="Kuo R.C."/>
            <person name="Labutti K."/>
            <person name="Haridas S."/>
            <person name="Kuo A."/>
            <person name="Salamov A."/>
            <person name="Ahrendt S.R."/>
            <person name="Lipzen A."/>
            <person name="Sullivan W."/>
            <person name="Andreopoulos W.B."/>
            <person name="Clum A."/>
            <person name="Lindquist E."/>
            <person name="Daum C."/>
            <person name="Ramamoorthy G.K."/>
            <person name="Gryganskyi A."/>
            <person name="Culley D."/>
            <person name="Magnuson J.K."/>
            <person name="James T.Y."/>
            <person name="O'Malley M.A."/>
            <person name="Stajich J.E."/>
            <person name="Spatafora J.W."/>
            <person name="Visel A."/>
            <person name="Grigoriev I.V."/>
        </authorList>
    </citation>
    <scope>NUCLEOTIDE SEQUENCE [LARGE SCALE GENOMIC DNA]</scope>
    <source>
        <strain evidence="2 3">68-887.2</strain>
    </source>
</reference>
<dbReference type="AlphaFoldDB" id="A0A1Y2BA10"/>
<comment type="caution">
    <text evidence="2">The sequence shown here is derived from an EMBL/GenBank/DDBJ whole genome shotgun (WGS) entry which is preliminary data.</text>
</comment>
<gene>
    <name evidence="2" type="ORF">BCR39DRAFT_465557</name>
</gene>
<dbReference type="OrthoDB" id="2564760at2759"/>
<name>A0A1Y2BA10_9TREE</name>
<evidence type="ECO:0000256" key="1">
    <source>
        <dbReference type="SAM" id="MobiDB-lite"/>
    </source>
</evidence>